<dbReference type="AlphaFoldDB" id="A0A517SIY7"/>
<reference evidence="2 3" key="1">
    <citation type="submission" date="2019-02" db="EMBL/GenBank/DDBJ databases">
        <title>Deep-cultivation of Planctomycetes and their phenomic and genomic characterization uncovers novel biology.</title>
        <authorList>
            <person name="Wiegand S."/>
            <person name="Jogler M."/>
            <person name="Boedeker C."/>
            <person name="Pinto D."/>
            <person name="Vollmers J."/>
            <person name="Rivas-Marin E."/>
            <person name="Kohn T."/>
            <person name="Peeters S.H."/>
            <person name="Heuer A."/>
            <person name="Rast P."/>
            <person name="Oberbeckmann S."/>
            <person name="Bunk B."/>
            <person name="Jeske O."/>
            <person name="Meyerdierks A."/>
            <person name="Storesund J.E."/>
            <person name="Kallscheuer N."/>
            <person name="Luecker S."/>
            <person name="Lage O.M."/>
            <person name="Pohl T."/>
            <person name="Merkel B.J."/>
            <person name="Hornburger P."/>
            <person name="Mueller R.-W."/>
            <person name="Bruemmer F."/>
            <person name="Labrenz M."/>
            <person name="Spormann A.M."/>
            <person name="Op den Camp H."/>
            <person name="Overmann J."/>
            <person name="Amann R."/>
            <person name="Jetten M.S.M."/>
            <person name="Mascher T."/>
            <person name="Medema M.H."/>
            <person name="Devos D.P."/>
            <person name="Kaster A.-K."/>
            <person name="Ovreas L."/>
            <person name="Rohde M."/>
            <person name="Galperin M.Y."/>
            <person name="Jogler C."/>
        </authorList>
    </citation>
    <scope>NUCLEOTIDE SEQUENCE [LARGE SCALE GENOMIC DNA]</scope>
    <source>
        <strain evidence="2 3">Pan44</strain>
    </source>
</reference>
<sequence length="99" mass="11211">MSQDDLIRELQERYRQERSSLNERQRRQWAATEAMKLGHGGMTLVSRAIHMSPNTIKRGIEELAAGDAESAPDHRSRIRRPGGGRKPRTRPETPPAPEA</sequence>
<dbReference type="Proteomes" id="UP000315700">
    <property type="component" value="Chromosome"/>
</dbReference>
<dbReference type="EMBL" id="CP036271">
    <property type="protein sequence ID" value="QDT56056.1"/>
    <property type="molecule type" value="Genomic_DNA"/>
</dbReference>
<dbReference type="RefSeq" id="WP_145032833.1">
    <property type="nucleotide sequence ID" value="NZ_CP036271.1"/>
</dbReference>
<evidence type="ECO:0000313" key="3">
    <source>
        <dbReference type="Proteomes" id="UP000315700"/>
    </source>
</evidence>
<feature type="region of interest" description="Disordered" evidence="1">
    <location>
        <begin position="63"/>
        <end position="99"/>
    </location>
</feature>
<dbReference type="InParanoid" id="A0A517SIY7"/>
<accession>A0A517SIY7</accession>
<keyword evidence="3" id="KW-1185">Reference proteome</keyword>
<dbReference type="KEGG" id="ccos:Pan44_41060"/>
<protein>
    <submittedName>
        <fullName evidence="2">Uncharacterized protein</fullName>
    </submittedName>
</protein>
<proteinExistence type="predicted"/>
<evidence type="ECO:0000313" key="2">
    <source>
        <dbReference type="EMBL" id="QDT56056.1"/>
    </source>
</evidence>
<organism evidence="2 3">
    <name type="scientific">Caulifigura coniformis</name>
    <dbReference type="NCBI Taxonomy" id="2527983"/>
    <lineage>
        <taxon>Bacteria</taxon>
        <taxon>Pseudomonadati</taxon>
        <taxon>Planctomycetota</taxon>
        <taxon>Planctomycetia</taxon>
        <taxon>Planctomycetales</taxon>
        <taxon>Planctomycetaceae</taxon>
        <taxon>Caulifigura</taxon>
    </lineage>
</organism>
<gene>
    <name evidence="2" type="ORF">Pan44_41060</name>
</gene>
<feature type="compositionally biased region" description="Basic residues" evidence="1">
    <location>
        <begin position="76"/>
        <end position="88"/>
    </location>
</feature>
<evidence type="ECO:0000256" key="1">
    <source>
        <dbReference type="SAM" id="MobiDB-lite"/>
    </source>
</evidence>
<name>A0A517SIY7_9PLAN</name>
<dbReference type="OrthoDB" id="251456at2"/>